<dbReference type="Proteomes" id="UP001159364">
    <property type="component" value="Linkage Group LG05"/>
</dbReference>
<evidence type="ECO:0000313" key="2">
    <source>
        <dbReference type="Proteomes" id="UP001159364"/>
    </source>
</evidence>
<protein>
    <submittedName>
        <fullName evidence="1">Uncharacterized protein</fullName>
    </submittedName>
</protein>
<gene>
    <name evidence="1" type="ORF">K2173_005012</name>
</gene>
<keyword evidence="2" id="KW-1185">Reference proteome</keyword>
<proteinExistence type="predicted"/>
<reference evidence="1 2" key="1">
    <citation type="submission" date="2021-09" db="EMBL/GenBank/DDBJ databases">
        <title>Genomic insights and catalytic innovation underlie evolution of tropane alkaloids biosynthesis.</title>
        <authorList>
            <person name="Wang Y.-J."/>
            <person name="Tian T."/>
            <person name="Huang J.-P."/>
            <person name="Huang S.-X."/>
        </authorList>
    </citation>
    <scope>NUCLEOTIDE SEQUENCE [LARGE SCALE GENOMIC DNA]</scope>
    <source>
        <strain evidence="1">KIB-2018</strain>
        <tissue evidence="1">Leaf</tissue>
    </source>
</reference>
<organism evidence="1 2">
    <name type="scientific">Erythroxylum novogranatense</name>
    <dbReference type="NCBI Taxonomy" id="1862640"/>
    <lineage>
        <taxon>Eukaryota</taxon>
        <taxon>Viridiplantae</taxon>
        <taxon>Streptophyta</taxon>
        <taxon>Embryophyta</taxon>
        <taxon>Tracheophyta</taxon>
        <taxon>Spermatophyta</taxon>
        <taxon>Magnoliopsida</taxon>
        <taxon>eudicotyledons</taxon>
        <taxon>Gunneridae</taxon>
        <taxon>Pentapetalae</taxon>
        <taxon>rosids</taxon>
        <taxon>fabids</taxon>
        <taxon>Malpighiales</taxon>
        <taxon>Erythroxylaceae</taxon>
        <taxon>Erythroxylum</taxon>
    </lineage>
</organism>
<dbReference type="EMBL" id="JAIWQS010000005">
    <property type="protein sequence ID" value="KAJ8764107.1"/>
    <property type="molecule type" value="Genomic_DNA"/>
</dbReference>
<accession>A0AAV8TB78</accession>
<comment type="caution">
    <text evidence="1">The sequence shown here is derived from an EMBL/GenBank/DDBJ whole genome shotgun (WGS) entry which is preliminary data.</text>
</comment>
<evidence type="ECO:0000313" key="1">
    <source>
        <dbReference type="EMBL" id="KAJ8764107.1"/>
    </source>
</evidence>
<dbReference type="AlphaFoldDB" id="A0AAV8TB78"/>
<name>A0AAV8TB78_9ROSI</name>
<sequence length="92" mass="10151">MGLSRATSPHYNEADRECCVSARYSSYMSGSRASGQRKYQWVKNATAILDETCSTNPEFHVGSDFNKACNLALLENGDRLQKSSKGNAAFSY</sequence>